<dbReference type="Gene3D" id="1.25.40.10">
    <property type="entry name" value="Tetratricopeptide repeat domain"/>
    <property type="match status" value="2"/>
</dbReference>
<keyword evidence="2" id="KW-0804">Transcription</keyword>
<dbReference type="AlphaFoldDB" id="A0A246BMF6"/>
<keyword evidence="1" id="KW-0805">Transcription regulation</keyword>
<dbReference type="Gene3D" id="1.10.10.10">
    <property type="entry name" value="Winged helix-like DNA-binding domain superfamily/Winged helix DNA-binding domain"/>
    <property type="match status" value="1"/>
</dbReference>
<dbReference type="RefSeq" id="WP_088248054.1">
    <property type="nucleotide sequence ID" value="NZ_NHMK01000010.1"/>
</dbReference>
<dbReference type="OrthoDB" id="51149at2"/>
<dbReference type="SMART" id="SM01043">
    <property type="entry name" value="BTAD"/>
    <property type="match status" value="1"/>
</dbReference>
<proteinExistence type="predicted"/>
<feature type="compositionally biased region" description="Pro residues" evidence="3">
    <location>
        <begin position="744"/>
        <end position="755"/>
    </location>
</feature>
<feature type="region of interest" description="Disordered" evidence="3">
    <location>
        <begin position="742"/>
        <end position="761"/>
    </location>
</feature>
<dbReference type="GO" id="GO:0006355">
    <property type="term" value="P:regulation of DNA-templated transcription"/>
    <property type="evidence" value="ECO:0007669"/>
    <property type="project" value="TreeGrafter"/>
</dbReference>
<dbReference type="GO" id="GO:0003677">
    <property type="term" value="F:DNA binding"/>
    <property type="evidence" value="ECO:0007669"/>
    <property type="project" value="TreeGrafter"/>
</dbReference>
<dbReference type="SUPFAM" id="SSF48452">
    <property type="entry name" value="TPR-like"/>
    <property type="match status" value="1"/>
</dbReference>
<keyword evidence="6" id="KW-1185">Reference proteome</keyword>
<accession>A0A246BMF6</accession>
<protein>
    <recommendedName>
        <fullName evidence="4">Bacterial transcriptional activator domain-containing protein</fullName>
    </recommendedName>
</protein>
<sequence length="997" mass="108515">MSLPGLSHPSVLVPRPLRTELGRYPLLSRLSTPGIGRLALLAPSGYGKTTLLAQHARALERPLLWLSLTVSDSEVEFFLSSLRRAVSLLLGGSAPEREATPERTVDALATAVLERHADLPVYIDRTELLSRPTGQLLTLFLEPLWASRVIFSGVAMDALPLARWTAAGEVTVLGSADLAFSGPETDAFLQARDAPAELRATVTPLEGWPAGVSLAASGAQTTFEPADLMREALNVLPASLRDLLPDLSVLSEWHDDVVQALGLQLPAGWLDSLRRAGLPLTPLGRGWFRPHGLLLSTLDAELRRHAARFRDLHARQARRLADSDPLRALHHAGQARELPLILELAATVLPRLKDGREFALMHATLQTLDVPDPPPWWREYRAVARLEVGEVAAGEQELRDLHAQGLTTALGFTALTLLATRRGDAREQLRLAELGLALFPPDETRSLALQRAVALISLGQVHEGLDVCEAAAAQARQRNAPLEEAAALTMGQYAYQMLGRWDERRRAVERADALLEEQRQQVRRVPLLNILADEALYAGDTAGAARSVAQALRIAESQNPVMVAQVLLSRAQIEVADRDLNGAAGSVQQALDCIRRMDLTVLEPFALLARFELCTYLGQADAAEEAFGQAAARLAAQGSQSLLPFYAALRAWAQQDWEAARQGFLEATHRISRSHPARAELYLMELRRREGPLGPADADRARELCRTVAVTTLTLDEHALVPLARALTDLQPDHPLSALLGRAAPPPLPASGPPAPERHAAERPAAVTAALHVRVLGALGAAAGDRPVRLTLAKSAEVLVWLAWHGAGSSAEIMNDLWSGSRERRHHEYFRVAVRKLRASLVQAAGWSFDPVPYDGQRYRLHPDVQVRLDARTFVTLIGEGRVEEALALYLGEPLPGLEGDWAQDLREQLRSAMLAAVLDAANTPGEAALAGLRRAAQLEPTDEAVNLALIEALLPDRPRDALGAFRTYARHLRAQLDEDVPGAVVRRLKARGLPLT</sequence>
<evidence type="ECO:0000256" key="1">
    <source>
        <dbReference type="ARBA" id="ARBA00023015"/>
    </source>
</evidence>
<evidence type="ECO:0000256" key="3">
    <source>
        <dbReference type="SAM" id="MobiDB-lite"/>
    </source>
</evidence>
<dbReference type="Pfam" id="PF25873">
    <property type="entry name" value="WHD_MalT"/>
    <property type="match status" value="1"/>
</dbReference>
<dbReference type="InterPro" id="IPR036388">
    <property type="entry name" value="WH-like_DNA-bd_sf"/>
</dbReference>
<name>A0A246BMF6_9DEIO</name>
<dbReference type="InterPro" id="IPR051677">
    <property type="entry name" value="AfsR-DnrI-RedD_regulator"/>
</dbReference>
<comment type="caution">
    <text evidence="5">The sequence shown here is derived from an EMBL/GenBank/DDBJ whole genome shotgun (WGS) entry which is preliminary data.</text>
</comment>
<dbReference type="PANTHER" id="PTHR35807">
    <property type="entry name" value="TRANSCRIPTIONAL REGULATOR REDD-RELATED"/>
    <property type="match status" value="1"/>
</dbReference>
<evidence type="ECO:0000313" key="5">
    <source>
        <dbReference type="EMBL" id="OWL96857.1"/>
    </source>
</evidence>
<reference evidence="5 6" key="1">
    <citation type="submission" date="2017-05" db="EMBL/GenBank/DDBJ databases">
        <title>De novo genome assembly of Deniococcus indicus strain DR1.</title>
        <authorList>
            <person name="Chauhan D."/>
            <person name="Yennamalli R.M."/>
            <person name="Priyadarshini R."/>
        </authorList>
    </citation>
    <scope>NUCLEOTIDE SEQUENCE [LARGE SCALE GENOMIC DNA]</scope>
    <source>
        <strain evidence="5 6">DR1</strain>
    </source>
</reference>
<organism evidence="5 6">
    <name type="scientific">Deinococcus indicus</name>
    <dbReference type="NCBI Taxonomy" id="223556"/>
    <lineage>
        <taxon>Bacteria</taxon>
        <taxon>Thermotogati</taxon>
        <taxon>Deinococcota</taxon>
        <taxon>Deinococci</taxon>
        <taxon>Deinococcales</taxon>
        <taxon>Deinococcaceae</taxon>
        <taxon>Deinococcus</taxon>
    </lineage>
</organism>
<dbReference type="EMBL" id="NHMK01000010">
    <property type="protein sequence ID" value="OWL96857.1"/>
    <property type="molecule type" value="Genomic_DNA"/>
</dbReference>
<evidence type="ECO:0000313" key="6">
    <source>
        <dbReference type="Proteomes" id="UP000197208"/>
    </source>
</evidence>
<evidence type="ECO:0000256" key="2">
    <source>
        <dbReference type="ARBA" id="ARBA00023163"/>
    </source>
</evidence>
<dbReference type="InterPro" id="IPR011990">
    <property type="entry name" value="TPR-like_helical_dom_sf"/>
</dbReference>
<dbReference type="InterPro" id="IPR059106">
    <property type="entry name" value="WHD_MalT"/>
</dbReference>
<dbReference type="Proteomes" id="UP000197208">
    <property type="component" value="Unassembled WGS sequence"/>
</dbReference>
<dbReference type="InterPro" id="IPR005158">
    <property type="entry name" value="BTAD"/>
</dbReference>
<feature type="domain" description="Bacterial transcriptional activator" evidence="4">
    <location>
        <begin position="869"/>
        <end position="994"/>
    </location>
</feature>
<gene>
    <name evidence="5" type="ORF">CBQ26_07650</name>
</gene>
<evidence type="ECO:0000259" key="4">
    <source>
        <dbReference type="SMART" id="SM01043"/>
    </source>
</evidence>
<dbReference type="PANTHER" id="PTHR35807:SF1">
    <property type="entry name" value="TRANSCRIPTIONAL REGULATOR REDD"/>
    <property type="match status" value="1"/>
</dbReference>